<evidence type="ECO:0000313" key="8">
    <source>
        <dbReference type="Proteomes" id="UP000639772"/>
    </source>
</evidence>
<dbReference type="Proteomes" id="UP000636800">
    <property type="component" value="Unassembled WGS sequence"/>
</dbReference>
<proteinExistence type="inferred from homology"/>
<name>A0A835PG52_VANPL</name>
<evidence type="ECO:0000256" key="3">
    <source>
        <dbReference type="SAM" id="MobiDB-lite"/>
    </source>
</evidence>
<feature type="domain" description="MSP" evidence="4">
    <location>
        <begin position="6"/>
        <end position="126"/>
    </location>
</feature>
<accession>A0A835PG52</accession>
<sequence length="363" mass="39686">MSGESFLRIHPLELKFSFELNKQSSCTIQMTNQTEEYVAFKIKTTNPKKYSVRPNTGIVLPSSTCEVLVTMQAQKEAPLGMQCKDKFLVQSVVAARGATVKDITSEIFNKEPNKVVEEFKLRVVYVPGNPPSPVPEEAEEGSSPGSNLLENGEAHLSSSVPRSHDEPHKFKSLEVSALISKLNEEKTSALEKNQKLQHDLEVLRRESNNNEDAELLLDLPEGFGGAPEAGGLLVGELDVDNPDNTGAAKHGREAEEDVLLGRHAAEKTASKERDGVDATLVAKERTGEARDGVADGPGGVALEVDDLVGALHHRPPDALEHSTADLMLLQCAQQWHPTHVDARPQRHRAVPVLPHHVRLHPLI</sequence>
<comment type="similarity">
    <text evidence="1">Belongs to the VAMP-associated protein (VAP) (TC 9.B.17) family.</text>
</comment>
<dbReference type="EMBL" id="JADCNL010000014">
    <property type="protein sequence ID" value="KAG0453200.1"/>
    <property type="molecule type" value="Genomic_DNA"/>
</dbReference>
<evidence type="ECO:0000256" key="2">
    <source>
        <dbReference type="SAM" id="Coils"/>
    </source>
</evidence>
<comment type="caution">
    <text evidence="5">The sequence shown here is derived from an EMBL/GenBank/DDBJ whole genome shotgun (WGS) entry which is preliminary data.</text>
</comment>
<dbReference type="SUPFAM" id="SSF49354">
    <property type="entry name" value="PapD-like"/>
    <property type="match status" value="1"/>
</dbReference>
<dbReference type="OrthoDB" id="264603at2759"/>
<evidence type="ECO:0000313" key="7">
    <source>
        <dbReference type="Proteomes" id="UP000636800"/>
    </source>
</evidence>
<keyword evidence="2" id="KW-0175">Coiled coil</keyword>
<dbReference type="InterPro" id="IPR008962">
    <property type="entry name" value="PapD-like_sf"/>
</dbReference>
<dbReference type="FunFam" id="2.60.40.10:FF:000813">
    <property type="entry name" value="Vesicle-associated protein 1-1"/>
    <property type="match status" value="1"/>
</dbReference>
<evidence type="ECO:0000259" key="4">
    <source>
        <dbReference type="PROSITE" id="PS50202"/>
    </source>
</evidence>
<dbReference type="PANTHER" id="PTHR10809">
    <property type="entry name" value="VESICLE-ASSOCIATED MEMBRANE PROTEIN-ASSOCIATED PROTEIN"/>
    <property type="match status" value="1"/>
</dbReference>
<organism evidence="5 7">
    <name type="scientific">Vanilla planifolia</name>
    <name type="common">Vanilla</name>
    <dbReference type="NCBI Taxonomy" id="51239"/>
    <lineage>
        <taxon>Eukaryota</taxon>
        <taxon>Viridiplantae</taxon>
        <taxon>Streptophyta</taxon>
        <taxon>Embryophyta</taxon>
        <taxon>Tracheophyta</taxon>
        <taxon>Spermatophyta</taxon>
        <taxon>Magnoliopsida</taxon>
        <taxon>Liliopsida</taxon>
        <taxon>Asparagales</taxon>
        <taxon>Orchidaceae</taxon>
        <taxon>Vanilloideae</taxon>
        <taxon>Vanilleae</taxon>
        <taxon>Vanilla</taxon>
    </lineage>
</organism>
<dbReference type="GO" id="GO:0061817">
    <property type="term" value="P:endoplasmic reticulum-plasma membrane tethering"/>
    <property type="evidence" value="ECO:0007669"/>
    <property type="project" value="TreeGrafter"/>
</dbReference>
<dbReference type="Gene3D" id="2.60.40.10">
    <property type="entry name" value="Immunoglobulins"/>
    <property type="match status" value="1"/>
</dbReference>
<dbReference type="InterPro" id="IPR013783">
    <property type="entry name" value="Ig-like_fold"/>
</dbReference>
<dbReference type="GO" id="GO:0090158">
    <property type="term" value="P:endoplasmic reticulum membrane organization"/>
    <property type="evidence" value="ECO:0007669"/>
    <property type="project" value="TreeGrafter"/>
</dbReference>
<dbReference type="Pfam" id="PF00635">
    <property type="entry name" value="Motile_Sperm"/>
    <property type="match status" value="1"/>
</dbReference>
<protein>
    <recommendedName>
        <fullName evidence="4">MSP domain-containing protein</fullName>
    </recommendedName>
</protein>
<dbReference type="AlphaFoldDB" id="A0A835PG52"/>
<feature type="region of interest" description="Disordered" evidence="3">
    <location>
        <begin position="130"/>
        <end position="168"/>
    </location>
</feature>
<dbReference type="PANTHER" id="PTHR10809:SF160">
    <property type="entry name" value="VESICLE-ASSOCIATED PROTEIN 1-3"/>
    <property type="match status" value="1"/>
</dbReference>
<dbReference type="GO" id="GO:0005789">
    <property type="term" value="C:endoplasmic reticulum membrane"/>
    <property type="evidence" value="ECO:0007669"/>
    <property type="project" value="InterPro"/>
</dbReference>
<dbReference type="EMBL" id="JADCNM010000014">
    <property type="protein sequence ID" value="KAG0454284.1"/>
    <property type="molecule type" value="Genomic_DNA"/>
</dbReference>
<evidence type="ECO:0000256" key="1">
    <source>
        <dbReference type="ARBA" id="ARBA00008932"/>
    </source>
</evidence>
<dbReference type="GO" id="GO:0005886">
    <property type="term" value="C:plasma membrane"/>
    <property type="evidence" value="ECO:0007669"/>
    <property type="project" value="TreeGrafter"/>
</dbReference>
<evidence type="ECO:0000313" key="6">
    <source>
        <dbReference type="EMBL" id="KAG0454284.1"/>
    </source>
</evidence>
<reference evidence="7 8" key="1">
    <citation type="journal article" date="2020" name="Nat. Food">
        <title>A phased Vanilla planifolia genome enables genetic improvement of flavour and production.</title>
        <authorList>
            <person name="Hasing T."/>
            <person name="Tang H."/>
            <person name="Brym M."/>
            <person name="Khazi F."/>
            <person name="Huang T."/>
            <person name="Chambers A.H."/>
        </authorList>
    </citation>
    <scope>NUCLEOTIDE SEQUENCE [LARGE SCALE GENOMIC DNA]</scope>
    <source>
        <tissue evidence="5">Leaf</tissue>
    </source>
</reference>
<dbReference type="Proteomes" id="UP000639772">
    <property type="component" value="Unassembled WGS sequence"/>
</dbReference>
<dbReference type="PROSITE" id="PS50202">
    <property type="entry name" value="MSP"/>
    <property type="match status" value="1"/>
</dbReference>
<gene>
    <name evidence="6" type="ORF">HPP92_025588</name>
    <name evidence="5" type="ORF">HPP92_025864</name>
</gene>
<keyword evidence="7" id="KW-1185">Reference proteome</keyword>
<dbReference type="InterPro" id="IPR016763">
    <property type="entry name" value="VAP"/>
</dbReference>
<dbReference type="InterPro" id="IPR000535">
    <property type="entry name" value="MSP_dom"/>
</dbReference>
<feature type="coiled-coil region" evidence="2">
    <location>
        <begin position="179"/>
        <end position="213"/>
    </location>
</feature>
<evidence type="ECO:0000313" key="5">
    <source>
        <dbReference type="EMBL" id="KAG0453200.1"/>
    </source>
</evidence>